<gene>
    <name evidence="3" type="ORF">HLB29_03140</name>
</gene>
<dbReference type="Proteomes" id="UP000713904">
    <property type="component" value="Unassembled WGS sequence"/>
</dbReference>
<dbReference type="InterPro" id="IPR002761">
    <property type="entry name" value="Diphthami_syn_dom"/>
</dbReference>
<dbReference type="Pfam" id="PF00266">
    <property type="entry name" value="Aminotran_5"/>
    <property type="match status" value="2"/>
</dbReference>
<dbReference type="InterPro" id="IPR000192">
    <property type="entry name" value="Aminotrans_V_dom"/>
</dbReference>
<accession>A0ABR6TJS6</accession>
<dbReference type="GO" id="GO:0008483">
    <property type="term" value="F:transaminase activity"/>
    <property type="evidence" value="ECO:0007669"/>
    <property type="project" value="UniProtKB-KW"/>
</dbReference>
<dbReference type="Gene3D" id="3.90.1150.10">
    <property type="entry name" value="Aspartate Aminotransferase, domain 1"/>
    <property type="match status" value="2"/>
</dbReference>
<dbReference type="RefSeq" id="WP_185623662.1">
    <property type="nucleotide sequence ID" value="NZ_JABGBW010000001.1"/>
</dbReference>
<evidence type="ECO:0000313" key="4">
    <source>
        <dbReference type="Proteomes" id="UP000713904"/>
    </source>
</evidence>
<dbReference type="InterPro" id="IPR014729">
    <property type="entry name" value="Rossmann-like_a/b/a_fold"/>
</dbReference>
<dbReference type="Pfam" id="PF01902">
    <property type="entry name" value="Diphthami_syn_2"/>
    <property type="match status" value="1"/>
</dbReference>
<name>A0ABR6TJS6_9FIRM</name>
<keyword evidence="3" id="KW-0032">Aminotransferase</keyword>
<dbReference type="SUPFAM" id="SSF52402">
    <property type="entry name" value="Adenine nucleotide alpha hydrolases-like"/>
    <property type="match status" value="1"/>
</dbReference>
<evidence type="ECO:0000259" key="2">
    <source>
        <dbReference type="Pfam" id="PF01902"/>
    </source>
</evidence>
<feature type="domain" description="Diphthamide synthase" evidence="2">
    <location>
        <begin position="1"/>
        <end position="187"/>
    </location>
</feature>
<dbReference type="Gene3D" id="3.40.50.620">
    <property type="entry name" value="HUPs"/>
    <property type="match status" value="1"/>
</dbReference>
<dbReference type="InterPro" id="IPR015422">
    <property type="entry name" value="PyrdxlP-dep_Trfase_small"/>
</dbReference>
<comment type="caution">
    <text evidence="3">The sequence shown here is derived from an EMBL/GenBank/DDBJ whole genome shotgun (WGS) entry which is preliminary data.</text>
</comment>
<reference evidence="3 4" key="1">
    <citation type="submission" date="2020-05" db="EMBL/GenBank/DDBJ databases">
        <title>Draft genome of xy-202 and genomic insight in genome of the genus Peptostreptococcus.</title>
        <authorList>
            <person name="Zhang Z."/>
        </authorList>
    </citation>
    <scope>NUCLEOTIDE SEQUENCE [LARGE SCALE GENOMIC DNA]</scope>
    <source>
        <strain evidence="3 4">DSM 27025</strain>
    </source>
</reference>
<dbReference type="PANTHER" id="PTHR43586:SF4">
    <property type="entry name" value="ISOPENICILLIN N EPIMERASE"/>
    <property type="match status" value="1"/>
</dbReference>
<organism evidence="3 4">
    <name type="scientific">Peptostreptococcus canis</name>
    <dbReference type="NCBI Taxonomy" id="1159213"/>
    <lineage>
        <taxon>Bacteria</taxon>
        <taxon>Bacillati</taxon>
        <taxon>Bacillota</taxon>
        <taxon>Clostridia</taxon>
        <taxon>Peptostreptococcales</taxon>
        <taxon>Peptostreptococcaceae</taxon>
        <taxon>Peptostreptococcus</taxon>
    </lineage>
</organism>
<proteinExistence type="predicted"/>
<dbReference type="InterPro" id="IPR015424">
    <property type="entry name" value="PyrdxlP-dep_Trfase"/>
</dbReference>
<evidence type="ECO:0000313" key="3">
    <source>
        <dbReference type="EMBL" id="MBC2575672.1"/>
    </source>
</evidence>
<keyword evidence="3" id="KW-0808">Transferase</keyword>
<sequence>MEFIASFSGGKDSFLAIKRMIDKGHRLAGIVVSTNYSSGKSWTHEIEKAYFGKISEVLKCEVIFTDSDIENYEKKFEIALEKFKNLGITTCIFGDIDIKEHIRWNRERCKKSGLVCIHPLLMEDRKSILKEFLSINIDTKIIKVKNQEKNKKYIGKLLSKELIEKMKESGESDFDICGENGEYHTVIDLKSAENITKIKKLFFDGIYLDNASTCFPKAIGVATEIENFVENDSYSINRGTYMNSYKLQSKIIDVRDKVVDLICADKDFNCVFSPSATFSINIILNGLLKNGDMIITDNNMHNSVYRTVANLKKNGVKEFKISEFDDIKYELYNNKVIFITLVENITGKFCFADLEYGSEEYIQFLNKCKKRGIIVVVDAVQAICEIDFSICSFRKDIANRKDITNDSKNIKDNDVEDLYKKENYSNNVFEQNYSESIKDRIINNTTNTRLIYADIVIFSSHIGLMGVEGLGISIISDGIADKIKPIIFGGSGSISNSYEMPEFLPDKLEVGTINLPAIVGLGKAIDYIKYIGIEKIIEKKHKLGHKLRNKLREIQSLEVSGNGSFCSVSVKDGDDSMIGFELDSGYGIMSRVGIHCSPIVHKKLGTFPNGSLRLSVGYYNDENDIDNVLSAFRNILI</sequence>
<dbReference type="Gene3D" id="3.40.640.10">
    <property type="entry name" value="Type I PLP-dependent aspartate aminotransferase-like (Major domain)"/>
    <property type="match status" value="2"/>
</dbReference>
<dbReference type="PANTHER" id="PTHR43586">
    <property type="entry name" value="CYSTEINE DESULFURASE"/>
    <property type="match status" value="1"/>
</dbReference>
<keyword evidence="4" id="KW-1185">Reference proteome</keyword>
<protein>
    <submittedName>
        <fullName evidence="3">Aminotransferase class V-fold PLP-dependent enzyme</fullName>
    </submittedName>
</protein>
<dbReference type="InterPro" id="IPR015421">
    <property type="entry name" value="PyrdxlP-dep_Trfase_major"/>
</dbReference>
<feature type="domain" description="Aminotransferase class V" evidence="1">
    <location>
        <begin position="447"/>
        <end position="628"/>
    </location>
</feature>
<evidence type="ECO:0000259" key="1">
    <source>
        <dbReference type="Pfam" id="PF00266"/>
    </source>
</evidence>
<dbReference type="Gene3D" id="3.90.1490.10">
    <property type="entry name" value="putative n-type atp pyrophosphatase, domain 2"/>
    <property type="match status" value="1"/>
</dbReference>
<dbReference type="SUPFAM" id="SSF53383">
    <property type="entry name" value="PLP-dependent transferases"/>
    <property type="match status" value="1"/>
</dbReference>
<dbReference type="EMBL" id="JABGBW010000001">
    <property type="protein sequence ID" value="MBC2575672.1"/>
    <property type="molecule type" value="Genomic_DNA"/>
</dbReference>
<feature type="domain" description="Aminotransferase class V" evidence="1">
    <location>
        <begin position="206"/>
        <end position="394"/>
    </location>
</feature>